<comment type="caution">
    <text evidence="1">The sequence shown here is derived from an EMBL/GenBank/DDBJ whole genome shotgun (WGS) entry which is preliminary data.</text>
</comment>
<dbReference type="Proteomes" id="UP000654482">
    <property type="component" value="Unassembled WGS sequence"/>
</dbReference>
<keyword evidence="2" id="KW-1185">Reference proteome</keyword>
<organism evidence="1 2">
    <name type="scientific">Lusitaniella coriacea LEGE 07157</name>
    <dbReference type="NCBI Taxonomy" id="945747"/>
    <lineage>
        <taxon>Bacteria</taxon>
        <taxon>Bacillati</taxon>
        <taxon>Cyanobacteriota</taxon>
        <taxon>Cyanophyceae</taxon>
        <taxon>Spirulinales</taxon>
        <taxon>Lusitaniellaceae</taxon>
        <taxon>Lusitaniella</taxon>
    </lineage>
</organism>
<dbReference type="EMBL" id="JADEWZ010000014">
    <property type="protein sequence ID" value="MBE9116400.1"/>
    <property type="molecule type" value="Genomic_DNA"/>
</dbReference>
<dbReference type="RefSeq" id="WP_194029496.1">
    <property type="nucleotide sequence ID" value="NZ_JADEWZ010000014.1"/>
</dbReference>
<gene>
    <name evidence="1" type="ORF">IQ249_10865</name>
</gene>
<reference evidence="1" key="1">
    <citation type="submission" date="2020-10" db="EMBL/GenBank/DDBJ databases">
        <authorList>
            <person name="Castelo-Branco R."/>
            <person name="Eusebio N."/>
            <person name="Adriana R."/>
            <person name="Vieira A."/>
            <person name="Brugerolle De Fraissinette N."/>
            <person name="Rezende De Castro R."/>
            <person name="Schneider M.P."/>
            <person name="Vasconcelos V."/>
            <person name="Leao P.N."/>
        </authorList>
    </citation>
    <scope>NUCLEOTIDE SEQUENCE</scope>
    <source>
        <strain evidence="1">LEGE 07157</strain>
    </source>
</reference>
<dbReference type="AlphaFoldDB" id="A0A8J7JAN7"/>
<evidence type="ECO:0000313" key="2">
    <source>
        <dbReference type="Proteomes" id="UP000654482"/>
    </source>
</evidence>
<sequence length="798" mass="90964">MTESLTISIAPPEHPGMDYVFLREEGIKFIEKLASSRWTDYNAHDPGITILEALCYAITDLSYRLSFEMEDLLAYPAGESHPPLFLTARESLTINPLTINDYRKLLIDSDGIKNAWLEPIDTPQPDLYYDANNAKLTFSSLDLAEPVRLRGLYRVLLEQEPGYQKGNLERVARTKLNQHRNLCEDFAEIRVLDFEEITVKAEIEIAEDANPQVLMAQIHEALARNISPSLPFLSLHQMRDLAEPHQRCDRGKSIEEIFSGPILQHGFIDDEQLQQFDRKTEIHTSDLIHVILDIPGVKAVKQIAIASSQSPEQEWALDLDPQLTPRLKSMQGMVEAGDIQFYKGKIVCDLDLTQIEGARHFEPSSDLLPPQDFPIPTGDYRELSEYESIQNEFPLTYGIGEIGLPASASAERKAQAKQLQGYLMVFDQLLANYFAQLDRVKDLFSLDTAQIQTYFTQSIAHFPGGAAILQEAYTQHLESQQESVSVALERKYRFLEHLIAQYGERFTDYSLLFPNSELSEKVLQCQGDFARDYRQVSSARDRAFNYTLNPNQIENFQNVSGLKRRIARLLGIEPTRQFLASSDTEGFYLIEHLLLRPHQAHSPDASPDFLSFAHSITEFRASESPGYVTCISRNHGLQPHERVNIFYSTHYSGTYSIANTAIDTFDILHEFVAEDTGEWVRSEQFPDPFSFQISVIFPDWLTRFQSENFKQLIYETLIAETPAHITLHFHWRDREKMREFETIYALWLQSLSGHAIDSAEADASTTRLINLLELGSSEIPAFPALIGYMVIGENFVVN</sequence>
<name>A0A8J7JAN7_9CYAN</name>
<protein>
    <submittedName>
        <fullName evidence="1">Uncharacterized protein</fullName>
    </submittedName>
</protein>
<evidence type="ECO:0000313" key="1">
    <source>
        <dbReference type="EMBL" id="MBE9116400.1"/>
    </source>
</evidence>
<proteinExistence type="predicted"/>
<accession>A0A8J7JAN7</accession>